<dbReference type="GeneID" id="106173076"/>
<dbReference type="InParanoid" id="A0A1S3JGJ2"/>
<dbReference type="GO" id="GO:0008253">
    <property type="term" value="F:5'-nucleotidase activity"/>
    <property type="evidence" value="ECO:0007669"/>
    <property type="project" value="TreeGrafter"/>
</dbReference>
<dbReference type="Proteomes" id="UP000085678">
    <property type="component" value="Unplaced"/>
</dbReference>
<dbReference type="RefSeq" id="XP_013409517.2">
    <property type="nucleotide sequence ID" value="XM_013554063.2"/>
</dbReference>
<comment type="similarity">
    <text evidence="1">Belongs to the 5'(3')-deoxyribonucleotidase family.</text>
</comment>
<evidence type="ECO:0000313" key="5">
    <source>
        <dbReference type="Proteomes" id="UP000085678"/>
    </source>
</evidence>
<dbReference type="InterPro" id="IPR023214">
    <property type="entry name" value="HAD_sf"/>
</dbReference>
<organism evidence="5 6">
    <name type="scientific">Lingula anatina</name>
    <name type="common">Brachiopod</name>
    <name type="synonym">Lingula unguis</name>
    <dbReference type="NCBI Taxonomy" id="7574"/>
    <lineage>
        <taxon>Eukaryota</taxon>
        <taxon>Metazoa</taxon>
        <taxon>Spiralia</taxon>
        <taxon>Lophotrochozoa</taxon>
        <taxon>Brachiopoda</taxon>
        <taxon>Linguliformea</taxon>
        <taxon>Lingulata</taxon>
        <taxon>Lingulida</taxon>
        <taxon>Linguloidea</taxon>
        <taxon>Lingulidae</taxon>
        <taxon>Lingula</taxon>
    </lineage>
</organism>
<sequence length="232" mass="27067">MSYMLGSDWSDMFDVIITRARKPQFFRPKRPFRSFDRTLGTQSWGRVTSFEKGQIYQEGNMDDLQKITGWHGAKMLYFGDHVYTDLADATLSMGWRTGAIIPELEGEIKNFNSEEFTNAVTWLSSLQDLIEKSQVLHDSPEAEAVRQEWLKERDQLRVATKEVFNPRFGSLFRTYHNPTYFSRRLSRFADIYMSSLTNLLNYKLTHTFYPRRAALPHEVHYGSGLDGCSMCR</sequence>
<dbReference type="GO" id="GO:0046872">
    <property type="term" value="F:metal ion binding"/>
    <property type="evidence" value="ECO:0007669"/>
    <property type="project" value="UniProtKB-KW"/>
</dbReference>
<keyword evidence="3" id="KW-0378">Hydrolase</keyword>
<proteinExistence type="inferred from homology"/>
<dbReference type="PANTHER" id="PTHR12103:SF12">
    <property type="entry name" value="FI20020P1"/>
    <property type="match status" value="1"/>
</dbReference>
<dbReference type="OrthoDB" id="409330at2759"/>
<dbReference type="Pfam" id="PF05761">
    <property type="entry name" value="5_nucleotid"/>
    <property type="match status" value="1"/>
</dbReference>
<name>A0A1S3JGJ2_LINAN</name>
<protein>
    <submittedName>
        <fullName evidence="6">5'-nucleotidase domain-containing protein 3-like</fullName>
    </submittedName>
</protein>
<dbReference type="KEGG" id="lak:106173076"/>
<reference evidence="6" key="1">
    <citation type="submission" date="2025-08" db="UniProtKB">
        <authorList>
            <consortium name="RefSeq"/>
        </authorList>
    </citation>
    <scope>IDENTIFICATION</scope>
    <source>
        <tissue evidence="6">Gonads</tissue>
    </source>
</reference>
<evidence type="ECO:0000256" key="3">
    <source>
        <dbReference type="ARBA" id="ARBA00022801"/>
    </source>
</evidence>
<dbReference type="InterPro" id="IPR008380">
    <property type="entry name" value="HAD-SF_hydro_IG_5-nucl"/>
</dbReference>
<evidence type="ECO:0000256" key="1">
    <source>
        <dbReference type="ARBA" id="ARBA00009589"/>
    </source>
</evidence>
<evidence type="ECO:0000313" key="6">
    <source>
        <dbReference type="RefSeq" id="XP_013409517.2"/>
    </source>
</evidence>
<dbReference type="STRING" id="7574.A0A1S3JGJ2"/>
<evidence type="ECO:0000256" key="4">
    <source>
        <dbReference type="ARBA" id="ARBA00022842"/>
    </source>
</evidence>
<keyword evidence="2" id="KW-0479">Metal-binding</keyword>
<keyword evidence="4" id="KW-0460">Magnesium</keyword>
<dbReference type="SUPFAM" id="SSF56784">
    <property type="entry name" value="HAD-like"/>
    <property type="match status" value="1"/>
</dbReference>
<dbReference type="AlphaFoldDB" id="A0A1S3JGJ2"/>
<dbReference type="PANTHER" id="PTHR12103">
    <property type="entry name" value="5'-NUCLEOTIDASE DOMAIN-CONTAINING"/>
    <property type="match status" value="1"/>
</dbReference>
<evidence type="ECO:0000256" key="2">
    <source>
        <dbReference type="ARBA" id="ARBA00022723"/>
    </source>
</evidence>
<dbReference type="InterPro" id="IPR036412">
    <property type="entry name" value="HAD-like_sf"/>
</dbReference>
<dbReference type="Gene3D" id="3.40.50.1000">
    <property type="entry name" value="HAD superfamily/HAD-like"/>
    <property type="match status" value="1"/>
</dbReference>
<accession>A0A1S3JGJ2</accession>
<gene>
    <name evidence="6" type="primary">LOC106173076</name>
</gene>
<keyword evidence="5" id="KW-1185">Reference proteome</keyword>